<evidence type="ECO:0000256" key="8">
    <source>
        <dbReference type="ARBA" id="ARBA00055477"/>
    </source>
</evidence>
<evidence type="ECO:0000256" key="2">
    <source>
        <dbReference type="ARBA" id="ARBA00009336"/>
    </source>
</evidence>
<dbReference type="GO" id="GO:0008061">
    <property type="term" value="F:chitin binding"/>
    <property type="evidence" value="ECO:0007669"/>
    <property type="project" value="InterPro"/>
</dbReference>
<comment type="similarity">
    <text evidence="2">Belongs to the glycosyl hydrolase 18 family.</text>
</comment>
<evidence type="ECO:0000259" key="11">
    <source>
        <dbReference type="PROSITE" id="PS51910"/>
    </source>
</evidence>
<evidence type="ECO:0000256" key="7">
    <source>
        <dbReference type="ARBA" id="ARBA00023295"/>
    </source>
</evidence>
<dbReference type="GO" id="GO:0005615">
    <property type="term" value="C:extracellular space"/>
    <property type="evidence" value="ECO:0007669"/>
    <property type="project" value="TreeGrafter"/>
</dbReference>
<dbReference type="SMART" id="SM00636">
    <property type="entry name" value="Glyco_18"/>
    <property type="match status" value="1"/>
</dbReference>
<keyword evidence="6" id="KW-0458">Lysosome</keyword>
<feature type="signal peptide" evidence="10">
    <location>
        <begin position="1"/>
        <end position="21"/>
    </location>
</feature>
<dbReference type="Gene3D" id="3.20.20.80">
    <property type="entry name" value="Glycosidases"/>
    <property type="match status" value="1"/>
</dbReference>
<dbReference type="InterPro" id="IPR001223">
    <property type="entry name" value="Glyco_hydro18_cat"/>
</dbReference>
<evidence type="ECO:0000256" key="5">
    <source>
        <dbReference type="ARBA" id="ARBA00023180"/>
    </source>
</evidence>
<dbReference type="RefSeq" id="XP_020897550.1">
    <property type="nucleotide sequence ID" value="XM_021041891.2"/>
</dbReference>
<evidence type="ECO:0000313" key="13">
    <source>
        <dbReference type="Proteomes" id="UP000887567"/>
    </source>
</evidence>
<evidence type="ECO:0000256" key="9">
    <source>
        <dbReference type="ARBA" id="ARBA00074174"/>
    </source>
</evidence>
<dbReference type="Proteomes" id="UP000887567">
    <property type="component" value="Unplaced"/>
</dbReference>
<keyword evidence="3 10" id="KW-0732">Signal</keyword>
<feature type="chain" id="PRO_5038100954" description="Di-N-acetylchitobiase" evidence="10">
    <location>
        <begin position="22"/>
        <end position="379"/>
    </location>
</feature>
<dbReference type="AlphaFoldDB" id="A0A913X1Q6"/>
<keyword evidence="7" id="KW-0326">Glycosidase</keyword>
<dbReference type="InterPro" id="IPR017853">
    <property type="entry name" value="GH"/>
</dbReference>
<evidence type="ECO:0000256" key="10">
    <source>
        <dbReference type="SAM" id="SignalP"/>
    </source>
</evidence>
<dbReference type="KEGG" id="epa:110236375"/>
<dbReference type="Pfam" id="PF00704">
    <property type="entry name" value="Glyco_hydro_18"/>
    <property type="match status" value="1"/>
</dbReference>
<keyword evidence="4" id="KW-0378">Hydrolase</keyword>
<evidence type="ECO:0000256" key="3">
    <source>
        <dbReference type="ARBA" id="ARBA00022729"/>
    </source>
</evidence>
<dbReference type="FunFam" id="3.10.50.10:FF:000006">
    <property type="entry name" value="Chitobiase, di-N-acetyl"/>
    <property type="match status" value="1"/>
</dbReference>
<dbReference type="InterPro" id="IPR029070">
    <property type="entry name" value="Chitinase_insertion_sf"/>
</dbReference>
<name>A0A913X1Q6_EXADI</name>
<dbReference type="PROSITE" id="PS51910">
    <property type="entry name" value="GH18_2"/>
    <property type="match status" value="1"/>
</dbReference>
<dbReference type="GO" id="GO:0005764">
    <property type="term" value="C:lysosome"/>
    <property type="evidence" value="ECO:0007669"/>
    <property type="project" value="UniProtKB-SubCell"/>
</dbReference>
<evidence type="ECO:0000256" key="4">
    <source>
        <dbReference type="ARBA" id="ARBA00022801"/>
    </source>
</evidence>
<dbReference type="PANTHER" id="PTHR46290">
    <property type="entry name" value="DI-N-ACETYLCHITOBIASE"/>
    <property type="match status" value="1"/>
</dbReference>
<comment type="subcellular location">
    <subcellularLocation>
        <location evidence="1">Lysosome</location>
    </subcellularLocation>
</comment>
<dbReference type="GeneID" id="110236375"/>
<dbReference type="SUPFAM" id="SSF51445">
    <property type="entry name" value="(Trans)glycosidases"/>
    <property type="match status" value="1"/>
</dbReference>
<dbReference type="FunFam" id="3.20.20.80:FF:000250">
    <property type="entry name" value="Probable di-N-acetylchitobiase 1"/>
    <property type="match status" value="1"/>
</dbReference>
<dbReference type="InterPro" id="IPR011583">
    <property type="entry name" value="Chitinase_II/V-like_cat"/>
</dbReference>
<dbReference type="Gene3D" id="3.10.50.10">
    <property type="match status" value="1"/>
</dbReference>
<reference evidence="12" key="1">
    <citation type="submission" date="2022-11" db="UniProtKB">
        <authorList>
            <consortium name="EnsemblMetazoa"/>
        </authorList>
    </citation>
    <scope>IDENTIFICATION</scope>
</reference>
<sequence length="379" mass="43600">MAVRSWVCIFLVVLSANLAFSRKCPCINPNLCKTIDRPPGKELFFWTDHPKVWKQYDWNRITTIGIFRDWDDELFCYAHSKGVRVVVTSNFPIEKLNSSEVREEWVKNKTSFAMENFADGINIDIEGPVDKESKEVTLLTKLVKSTVDSFKKNIPGSQVTFDVAWSPNCVDGRCYDYKAIADAVDFLIIMAYDQQSQIKEGPCIGKANSPYDQTRQGVEEYKKLNISTDKLVLGLPWYGYDYTCIKFDTTKNTCYIKEVPFRGVNCSDAAGRQITYSTIQDLLLTRTDSGRQWDMASLSPYFWYNDQYGTVHQVWYDDPSSLSIKYRYAMEYGKMKGIAIWNADLLDYSGLTRGTLQGHLMWRTVRNTPGVKCLQYPCK</sequence>
<feature type="domain" description="GH18" evidence="11">
    <location>
        <begin position="1"/>
        <end position="372"/>
    </location>
</feature>
<dbReference type="InterPro" id="IPR051887">
    <property type="entry name" value="GH18_Domain-Containing"/>
</dbReference>
<keyword evidence="5" id="KW-0325">Glycoprotein</keyword>
<evidence type="ECO:0000313" key="12">
    <source>
        <dbReference type="EnsemblMetazoa" id="XP_020897550.1"/>
    </source>
</evidence>
<protein>
    <recommendedName>
        <fullName evidence="9">Di-N-acetylchitobiase</fullName>
    </recommendedName>
</protein>
<evidence type="ECO:0000256" key="1">
    <source>
        <dbReference type="ARBA" id="ARBA00004371"/>
    </source>
</evidence>
<dbReference type="GO" id="GO:0016798">
    <property type="term" value="F:hydrolase activity, acting on glycosyl bonds"/>
    <property type="evidence" value="ECO:0007669"/>
    <property type="project" value="UniProtKB-KW"/>
</dbReference>
<dbReference type="GO" id="GO:0009313">
    <property type="term" value="P:oligosaccharide catabolic process"/>
    <property type="evidence" value="ECO:0007669"/>
    <property type="project" value="TreeGrafter"/>
</dbReference>
<dbReference type="PANTHER" id="PTHR46290:SF1">
    <property type="entry name" value="DI-N-ACETYLCHITOBIASE"/>
    <property type="match status" value="1"/>
</dbReference>
<accession>A0A913X1Q6</accession>
<organism evidence="12 13">
    <name type="scientific">Exaiptasia diaphana</name>
    <name type="common">Tropical sea anemone</name>
    <name type="synonym">Aiptasia pulchella</name>
    <dbReference type="NCBI Taxonomy" id="2652724"/>
    <lineage>
        <taxon>Eukaryota</taxon>
        <taxon>Metazoa</taxon>
        <taxon>Cnidaria</taxon>
        <taxon>Anthozoa</taxon>
        <taxon>Hexacorallia</taxon>
        <taxon>Actiniaria</taxon>
        <taxon>Aiptasiidae</taxon>
        <taxon>Exaiptasia</taxon>
    </lineage>
</organism>
<dbReference type="OMA" id="KWIMKQV"/>
<dbReference type="OrthoDB" id="73875at2759"/>
<keyword evidence="13" id="KW-1185">Reference proteome</keyword>
<comment type="function">
    <text evidence="8">Involved in the degradation of asparagine-linked glycoproteins. Hydrolyze of N-acetyl-beta-D-glucosamine (1-4)N-acetylglucosamine chitobiose core from the reducing end of the bond, it requires prior cleavage by glycosylasparaginase.</text>
</comment>
<evidence type="ECO:0000256" key="6">
    <source>
        <dbReference type="ARBA" id="ARBA00023228"/>
    </source>
</evidence>
<dbReference type="EnsemblMetazoa" id="XM_021041891.2">
    <property type="protein sequence ID" value="XP_020897550.1"/>
    <property type="gene ID" value="LOC110236375"/>
</dbReference>
<proteinExistence type="inferred from homology"/>